<proteinExistence type="predicted"/>
<sequence>MAVPDGCDQAKDILEGHIFEDPRVPMGGQPYQPFAVEQKADTTKSVAEQNPFADPGWGTGTPGHTTSNWQDVHLDTAHTGHTGASTEAAGQNLAEKPPAWAYAAAEPTWEVPPQAPVINSTGVPTSHNAPAYYGTGAPEYTGQTIYNVNQAEQERCRCNLDWWLFGIGFFTGIAWLIGAFLPYCRTPRHPTRSHQMAHRANSVMSIVLVVVVIIAAIYASRSDRDFHNNNGCAYYYWGC</sequence>
<feature type="region of interest" description="Disordered" evidence="1">
    <location>
        <begin position="39"/>
        <end position="62"/>
    </location>
</feature>
<dbReference type="AlphaFoldDB" id="A0AAW1T9K0"/>
<dbReference type="EMBL" id="JALJOV010000226">
    <property type="protein sequence ID" value="KAK9865695.1"/>
    <property type="molecule type" value="Genomic_DNA"/>
</dbReference>
<evidence type="ECO:0000256" key="1">
    <source>
        <dbReference type="SAM" id="MobiDB-lite"/>
    </source>
</evidence>
<accession>A0AAW1T9K0</accession>
<feature type="transmembrane region" description="Helical" evidence="2">
    <location>
        <begin position="202"/>
        <end position="220"/>
    </location>
</feature>
<keyword evidence="2" id="KW-0472">Membrane</keyword>
<keyword evidence="4" id="KW-1185">Reference proteome</keyword>
<comment type="caution">
    <text evidence="3">The sequence shown here is derived from an EMBL/GenBank/DDBJ whole genome shotgun (WGS) entry which is preliminary data.</text>
</comment>
<organism evidence="3 4">
    <name type="scientific">Apatococcus fuscideae</name>
    <dbReference type="NCBI Taxonomy" id="2026836"/>
    <lineage>
        <taxon>Eukaryota</taxon>
        <taxon>Viridiplantae</taxon>
        <taxon>Chlorophyta</taxon>
        <taxon>core chlorophytes</taxon>
        <taxon>Trebouxiophyceae</taxon>
        <taxon>Chlorellales</taxon>
        <taxon>Chlorellaceae</taxon>
        <taxon>Apatococcus</taxon>
    </lineage>
</organism>
<evidence type="ECO:0000313" key="3">
    <source>
        <dbReference type="EMBL" id="KAK9865695.1"/>
    </source>
</evidence>
<evidence type="ECO:0000313" key="4">
    <source>
        <dbReference type="Proteomes" id="UP001485043"/>
    </source>
</evidence>
<name>A0AAW1T9K0_9CHLO</name>
<dbReference type="Proteomes" id="UP001485043">
    <property type="component" value="Unassembled WGS sequence"/>
</dbReference>
<gene>
    <name evidence="3" type="ORF">WJX84_012146</name>
</gene>
<protein>
    <submittedName>
        <fullName evidence="3">Uncharacterized protein</fullName>
    </submittedName>
</protein>
<keyword evidence="2" id="KW-1133">Transmembrane helix</keyword>
<keyword evidence="2" id="KW-0812">Transmembrane</keyword>
<evidence type="ECO:0000256" key="2">
    <source>
        <dbReference type="SAM" id="Phobius"/>
    </source>
</evidence>
<feature type="transmembrane region" description="Helical" evidence="2">
    <location>
        <begin position="162"/>
        <end position="181"/>
    </location>
</feature>
<reference evidence="3 4" key="1">
    <citation type="journal article" date="2024" name="Nat. Commun.">
        <title>Phylogenomics reveals the evolutionary origins of lichenization in chlorophyte algae.</title>
        <authorList>
            <person name="Puginier C."/>
            <person name="Libourel C."/>
            <person name="Otte J."/>
            <person name="Skaloud P."/>
            <person name="Haon M."/>
            <person name="Grisel S."/>
            <person name="Petersen M."/>
            <person name="Berrin J.G."/>
            <person name="Delaux P.M."/>
            <person name="Dal Grande F."/>
            <person name="Keller J."/>
        </authorList>
    </citation>
    <scope>NUCLEOTIDE SEQUENCE [LARGE SCALE GENOMIC DNA]</scope>
    <source>
        <strain evidence="3 4">SAG 2523</strain>
    </source>
</reference>